<name>A0AAP7KJ53_9GAMM</name>
<evidence type="ECO:0000256" key="1">
    <source>
        <dbReference type="ARBA" id="ARBA00022723"/>
    </source>
</evidence>
<dbReference type="Pfam" id="PF01557">
    <property type="entry name" value="FAA_hydrolase"/>
    <property type="match status" value="1"/>
</dbReference>
<dbReference type="SUPFAM" id="SSF56529">
    <property type="entry name" value="FAH"/>
    <property type="match status" value="1"/>
</dbReference>
<evidence type="ECO:0000313" key="6">
    <source>
        <dbReference type="Proteomes" id="UP000774689"/>
    </source>
</evidence>
<dbReference type="Gene3D" id="3.90.850.10">
    <property type="entry name" value="Fumarylacetoacetase-like, C-terminal domain"/>
    <property type="match status" value="1"/>
</dbReference>
<dbReference type="EMBL" id="QPQM01000012">
    <property type="protein sequence ID" value="NIY56729.1"/>
    <property type="molecule type" value="Genomic_DNA"/>
</dbReference>
<gene>
    <name evidence="4" type="ORF">CHQ83_05365</name>
    <name evidence="3" type="ORF">FNO190_0999</name>
</gene>
<reference evidence="4" key="3">
    <citation type="journal article" date="2020" name="Int. J. Syst. Evol. Microbiol.">
        <title>Reclassification of Francisella noatunensis subsp. orientalis Ottem et al. 2009 as Francisella orientalis sp. nov., Francisella noatunensis subsp. chilensis subsp. nov. and emended description of Francisella noatunensis.</title>
        <authorList>
            <person name="Ramirez-Paredes J.G."/>
            <person name="Larsson P."/>
            <person name="Thompson K.D."/>
            <person name="Penman D.J."/>
            <person name="Busse H.J."/>
            <person name="Ohrman C."/>
            <person name="Sjodin A."/>
            <person name="Soto E."/>
            <person name="Richards R.H."/>
            <person name="Adams A."/>
            <person name="Colquhoun D.J."/>
        </authorList>
    </citation>
    <scope>NUCLEOTIDE SEQUENCE</scope>
    <source>
        <strain evidence="4">LADL-07285A</strain>
    </source>
</reference>
<evidence type="ECO:0000313" key="5">
    <source>
        <dbReference type="Proteomes" id="UP000035930"/>
    </source>
</evidence>
<accession>A0AAP7KJ53</accession>
<reference evidence="5" key="1">
    <citation type="submission" date="2015-02" db="EMBL/GenBank/DDBJ databases">
        <title>Complete genome sequence of Francisella noatunensis subsp. orientalis FNO190 isolated from farm-raised Nile tilapia in Brazil.</title>
        <authorList>
            <person name="Figueiredo H.C.P."/>
            <person name="Leal C.A.G."/>
            <person name="Pereira F.L."/>
            <person name="Soares S.C."/>
            <person name="Goncalves L.A."/>
            <person name="Dorella F.A."/>
            <person name="Carvalho A.F."/>
            <person name="Azevedo V.A.C."/>
        </authorList>
    </citation>
    <scope>NUCLEOTIDE SEQUENCE [LARGE SCALE GENOMIC DNA]</scope>
    <source>
        <strain evidence="5">FNO190</strain>
    </source>
</reference>
<dbReference type="PANTHER" id="PTHR11820">
    <property type="entry name" value="ACYLPYRUVASE"/>
    <property type="match status" value="1"/>
</dbReference>
<feature type="domain" description="Fumarylacetoacetase-like C-terminal" evidence="2">
    <location>
        <begin position="9"/>
        <end position="184"/>
    </location>
</feature>
<dbReference type="GO" id="GO:0046872">
    <property type="term" value="F:metal ion binding"/>
    <property type="evidence" value="ECO:0007669"/>
    <property type="project" value="UniProtKB-KW"/>
</dbReference>
<dbReference type="Proteomes" id="UP000774689">
    <property type="component" value="Unassembled WGS sequence"/>
</dbReference>
<dbReference type="RefSeq" id="WP_014714953.1">
    <property type="nucleotide sequence ID" value="NZ_CP011923.2"/>
</dbReference>
<protein>
    <submittedName>
        <fullName evidence="4">FAA hydrolase family protein</fullName>
    </submittedName>
    <submittedName>
        <fullName evidence="3">Fumarylacetoacetate hydrolase</fullName>
    </submittedName>
</protein>
<dbReference type="GeneID" id="45433136"/>
<evidence type="ECO:0000313" key="4">
    <source>
        <dbReference type="EMBL" id="NIY56729.1"/>
    </source>
</evidence>
<evidence type="ECO:0000259" key="2">
    <source>
        <dbReference type="Pfam" id="PF01557"/>
    </source>
</evidence>
<dbReference type="AlphaFoldDB" id="A0AAP7KJ53"/>
<evidence type="ECO:0000313" key="3">
    <source>
        <dbReference type="EMBL" id="AKN88720.1"/>
    </source>
</evidence>
<proteinExistence type="predicted"/>
<keyword evidence="1" id="KW-0479">Metal-binding</keyword>
<dbReference type="PANTHER" id="PTHR11820:SF7">
    <property type="entry name" value="ACYLPYRUVASE FAHD1, MITOCHONDRIAL"/>
    <property type="match status" value="1"/>
</dbReference>
<dbReference type="InterPro" id="IPR011234">
    <property type="entry name" value="Fumarylacetoacetase-like_C"/>
</dbReference>
<dbReference type="GO" id="GO:0018773">
    <property type="term" value="F:acetylpyruvate hydrolase activity"/>
    <property type="evidence" value="ECO:0007669"/>
    <property type="project" value="TreeGrafter"/>
</dbReference>
<keyword evidence="5" id="KW-1185">Reference proteome</keyword>
<dbReference type="Proteomes" id="UP000035930">
    <property type="component" value="Chromosome"/>
</dbReference>
<sequence length="198" mass="22336">MQIDLTKSKVVCVGRNYVEHIHELNNEVPDSPVIFIKPNSSISKDLGLSPTREIHYECEIVFAFDHDSNIKVVGLGLDLTDRNLQSKLKSNGLPWELAKAFDNSAIISDFVEIDSQDIEFLNFKAYKNNSLIQQGSYDLMIYKPQQIIDFLSQNEISVAENDLLMTGTPRGVGVVNHGDKFRIALFCKDRKILEATFG</sequence>
<organism evidence="4 6">
    <name type="scientific">Francisella orientalis</name>
    <dbReference type="NCBI Taxonomy" id="299583"/>
    <lineage>
        <taxon>Bacteria</taxon>
        <taxon>Pseudomonadati</taxon>
        <taxon>Pseudomonadota</taxon>
        <taxon>Gammaproteobacteria</taxon>
        <taxon>Thiotrichales</taxon>
        <taxon>Francisellaceae</taxon>
        <taxon>Francisella</taxon>
    </lineage>
</organism>
<dbReference type="InterPro" id="IPR036663">
    <property type="entry name" value="Fumarylacetoacetase_C_sf"/>
</dbReference>
<reference evidence="3" key="2">
    <citation type="submission" date="2017-08" db="EMBL/GenBank/DDBJ databases">
        <title>Complete Genome Sequence of Francisella noatunensis subsp. orientalis strain FNO190.</title>
        <authorList>
            <person name="Pereira F.L."/>
            <person name="Goncalves L.A."/>
            <person name="Guilherme T.C."/>
            <person name="Soares S.C."/>
            <person name="Dorella F.A."/>
            <person name="Carvalho A.F."/>
            <person name="Leibowitz M.P."/>
            <person name="Leal C.A.G."/>
            <person name="Azevedo V.A.C."/>
            <person name="Figueiredo H.C.P."/>
        </authorList>
    </citation>
    <scope>NUCLEOTIDE SEQUENCE</scope>
    <source>
        <strain evidence="3">FNO190</strain>
    </source>
</reference>
<dbReference type="EMBL" id="CP011923">
    <property type="protein sequence ID" value="AKN88720.1"/>
    <property type="molecule type" value="Genomic_DNA"/>
</dbReference>
<keyword evidence="4" id="KW-0378">Hydrolase</keyword>